<reference evidence="3 4" key="1">
    <citation type="submission" date="2024-09" db="EMBL/GenBank/DDBJ databases">
        <title>Chromosome-scale assembly of Riccia sorocarpa.</title>
        <authorList>
            <person name="Paukszto L."/>
        </authorList>
    </citation>
    <scope>NUCLEOTIDE SEQUENCE [LARGE SCALE GENOMIC DNA]</scope>
    <source>
        <strain evidence="3">LP-2024</strain>
        <tissue evidence="3">Aerial parts of the thallus</tissue>
    </source>
</reference>
<evidence type="ECO:0000259" key="2">
    <source>
        <dbReference type="Pfam" id="PF13837"/>
    </source>
</evidence>
<dbReference type="Proteomes" id="UP001633002">
    <property type="component" value="Unassembled WGS sequence"/>
</dbReference>
<gene>
    <name evidence="3" type="ORF">R1sor_013015</name>
</gene>
<comment type="caution">
    <text evidence="3">The sequence shown here is derived from an EMBL/GenBank/DDBJ whole genome shotgun (WGS) entry which is preliminary data.</text>
</comment>
<dbReference type="Pfam" id="PF13837">
    <property type="entry name" value="Myb_DNA-bind_4"/>
    <property type="match status" value="1"/>
</dbReference>
<name>A0ABD3H767_9MARC</name>
<evidence type="ECO:0000313" key="4">
    <source>
        <dbReference type="Proteomes" id="UP001633002"/>
    </source>
</evidence>
<evidence type="ECO:0000313" key="3">
    <source>
        <dbReference type="EMBL" id="KAL3686706.1"/>
    </source>
</evidence>
<dbReference type="PANTHER" id="PTHR31307">
    <property type="entry name" value="TRIHELIX TRANSCRIPTION FACTOR ASIL2"/>
    <property type="match status" value="1"/>
</dbReference>
<dbReference type="PANTHER" id="PTHR31307:SF63">
    <property type="entry name" value="MYB_SANT-LIKE DNA-BINDING DOMAIN-CONTAINING PROTEIN"/>
    <property type="match status" value="1"/>
</dbReference>
<keyword evidence="4" id="KW-1185">Reference proteome</keyword>
<sequence length="341" mass="37854">MDTMDSLGLGEDDEVRVGSLVAEVREISMGDRMDDGMASDECLKLWMEAEANCDAAREHRFDAVNVDNRLPLAEDLGLVESMMHPQSPITWEKEEWSPDAVIVLLEAYEERLGEVNNGNLKAKDWEEVAALVNRHCDGSRSLVGVKQCKRKVYALRRWYRTIRTRQAPYRPIGYEVNVLMVLDRIMTPYPYQAGIPGGIDAGERLSFPTPSSFDEEEELPGTDEGLTFPDCGTTQLGKRSRNSTDENIPVAAVVPLPPKANAGTAGVNGVKKKVARKGYFGPSREVANALKGFAKVLSQIEIALESPQRNRGLFNFYERVSGLLRTRRPMVDFSAGEGTLT</sequence>
<dbReference type="Gene3D" id="1.10.10.60">
    <property type="entry name" value="Homeodomain-like"/>
    <property type="match status" value="1"/>
</dbReference>
<organism evidence="3 4">
    <name type="scientific">Riccia sorocarpa</name>
    <dbReference type="NCBI Taxonomy" id="122646"/>
    <lineage>
        <taxon>Eukaryota</taxon>
        <taxon>Viridiplantae</taxon>
        <taxon>Streptophyta</taxon>
        <taxon>Embryophyta</taxon>
        <taxon>Marchantiophyta</taxon>
        <taxon>Marchantiopsida</taxon>
        <taxon>Marchantiidae</taxon>
        <taxon>Marchantiales</taxon>
        <taxon>Ricciaceae</taxon>
        <taxon>Riccia</taxon>
    </lineage>
</organism>
<feature type="domain" description="Myb/SANT-like DNA-binding" evidence="2">
    <location>
        <begin position="94"/>
        <end position="166"/>
    </location>
</feature>
<accession>A0ABD3H767</accession>
<evidence type="ECO:0000256" key="1">
    <source>
        <dbReference type="SAM" id="MobiDB-lite"/>
    </source>
</evidence>
<feature type="region of interest" description="Disordered" evidence="1">
    <location>
        <begin position="209"/>
        <end position="244"/>
    </location>
</feature>
<proteinExistence type="predicted"/>
<dbReference type="EMBL" id="JBJQOH010000004">
    <property type="protein sequence ID" value="KAL3686706.1"/>
    <property type="molecule type" value="Genomic_DNA"/>
</dbReference>
<dbReference type="AlphaFoldDB" id="A0ABD3H767"/>
<dbReference type="InterPro" id="IPR044823">
    <property type="entry name" value="ASIL1/2-like"/>
</dbReference>
<dbReference type="InterPro" id="IPR044822">
    <property type="entry name" value="Myb_DNA-bind_4"/>
</dbReference>
<protein>
    <recommendedName>
        <fullName evidence="2">Myb/SANT-like DNA-binding domain-containing protein</fullName>
    </recommendedName>
</protein>